<keyword evidence="6 12" id="KW-0812">Transmembrane</keyword>
<comment type="subcellular location">
    <subcellularLocation>
        <location evidence="1">Golgi apparatus membrane</location>
        <topology evidence="1">Single-pass type II membrane protein</topology>
    </subcellularLocation>
    <subcellularLocation>
        <location evidence="12">Golgi apparatus</location>
        <location evidence="12">Golgi stack membrane</location>
        <topology evidence="12">Single-pass type II membrane protein</topology>
    </subcellularLocation>
</comment>
<organism evidence="15 16">
    <name type="scientific">Hydra vulgaris</name>
    <name type="common">Hydra</name>
    <name type="synonym">Hydra attenuata</name>
    <dbReference type="NCBI Taxonomy" id="6087"/>
    <lineage>
        <taxon>Eukaryota</taxon>
        <taxon>Metazoa</taxon>
        <taxon>Cnidaria</taxon>
        <taxon>Hydrozoa</taxon>
        <taxon>Hydroidolina</taxon>
        <taxon>Anthoathecata</taxon>
        <taxon>Aplanulata</taxon>
        <taxon>Hydridae</taxon>
        <taxon>Hydra</taxon>
    </lineage>
</organism>
<comment type="pathway">
    <text evidence="2">Protein modification; protein glycosylation.</text>
</comment>
<keyword evidence="4 12" id="KW-0328">Glycosyltransferase</keyword>
<keyword evidence="15" id="KW-1185">Reference proteome</keyword>
<evidence type="ECO:0000256" key="3">
    <source>
        <dbReference type="ARBA" id="ARBA00008919"/>
    </source>
</evidence>
<feature type="domain" description="Fucosyltransferase N-terminal" evidence="14">
    <location>
        <begin position="66"/>
        <end position="185"/>
    </location>
</feature>
<proteinExistence type="inferred from homology"/>
<dbReference type="InterPro" id="IPR001503">
    <property type="entry name" value="Glyco_trans_10"/>
</dbReference>
<dbReference type="PANTHER" id="PTHR48438:SF1">
    <property type="entry name" value="ALPHA-(1,3)-FUCOSYLTRANSFERASE C-RELATED"/>
    <property type="match status" value="1"/>
</dbReference>
<gene>
    <name evidence="16" type="primary">LOC100205137</name>
</gene>
<dbReference type="Gene3D" id="3.40.50.11660">
    <property type="entry name" value="Glycosyl transferase family 10, C-terminal domain"/>
    <property type="match status" value="1"/>
</dbReference>
<evidence type="ECO:0000256" key="12">
    <source>
        <dbReference type="RuleBase" id="RU003832"/>
    </source>
</evidence>
<evidence type="ECO:0000256" key="7">
    <source>
        <dbReference type="ARBA" id="ARBA00022968"/>
    </source>
</evidence>
<dbReference type="GeneID" id="100205137"/>
<protein>
    <recommendedName>
        <fullName evidence="12">Fucosyltransferase</fullName>
        <ecNumber evidence="12">2.4.1.-</ecNumber>
    </recommendedName>
</protein>
<keyword evidence="7" id="KW-0735">Signal-anchor</keyword>
<evidence type="ECO:0000256" key="10">
    <source>
        <dbReference type="ARBA" id="ARBA00023136"/>
    </source>
</evidence>
<evidence type="ECO:0000256" key="8">
    <source>
        <dbReference type="ARBA" id="ARBA00022989"/>
    </source>
</evidence>
<keyword evidence="8 12" id="KW-1133">Transmembrane helix</keyword>
<evidence type="ECO:0000256" key="1">
    <source>
        <dbReference type="ARBA" id="ARBA00004323"/>
    </source>
</evidence>
<evidence type="ECO:0000256" key="6">
    <source>
        <dbReference type="ARBA" id="ARBA00022692"/>
    </source>
</evidence>
<dbReference type="Pfam" id="PF00852">
    <property type="entry name" value="Glyco_transf_10"/>
    <property type="match status" value="1"/>
</dbReference>
<evidence type="ECO:0000256" key="5">
    <source>
        <dbReference type="ARBA" id="ARBA00022679"/>
    </source>
</evidence>
<sequence>MYKCFIENNFFFEETMTLSRNSAKKLRYSVYFILLVVSFIIILRYLGNKKISRELVLNTTNENIEPKLILIYNTLWGSKLWTGLETTEKWNNWGGHPCKVQNCRVTYNKKLLSKADVVLFHAFGSDMLTRRELLKIQKDRNPNSYWIYFLHECPHNAKPEPYLYDGLFNWTMGYRHDADIFVPYNWEWGSWEEKSLDEKSTPFRNHAEDKDKLIWSGISHCGCMREHYIHKLREFINVDVFGNCANKFYKDKTPPVCQRGTAECKARLKRYKFYLAFENSFCEDYVSEKFSETILDGHTVPIVMGGANYKKIALPNSYIDVNDFDTIEDLANYIKYLDENDNAYNKHFEYKKTWKLGKPRAWSCKICEMINSIDLKPKSYEKLGDWYSVQNTCGTRLNKLRKIMHKSGVPHPYTDEYYLYDYEVDV</sequence>
<dbReference type="Proteomes" id="UP001652625">
    <property type="component" value="Chromosome 11"/>
</dbReference>
<evidence type="ECO:0000256" key="4">
    <source>
        <dbReference type="ARBA" id="ARBA00022676"/>
    </source>
</evidence>
<dbReference type="PANTHER" id="PTHR48438">
    <property type="entry name" value="ALPHA-(1,3)-FUCOSYLTRANSFERASE C-RELATED"/>
    <property type="match status" value="1"/>
</dbReference>
<keyword evidence="10 12" id="KW-0472">Membrane</keyword>
<keyword evidence="11" id="KW-0325">Glycoprotein</keyword>
<dbReference type="Pfam" id="PF17039">
    <property type="entry name" value="Glyco_tran_10_N"/>
    <property type="match status" value="1"/>
</dbReference>
<evidence type="ECO:0000256" key="11">
    <source>
        <dbReference type="ARBA" id="ARBA00023180"/>
    </source>
</evidence>
<dbReference type="SUPFAM" id="SSF53756">
    <property type="entry name" value="UDP-Glycosyltransferase/glycogen phosphorylase"/>
    <property type="match status" value="1"/>
</dbReference>
<dbReference type="InterPro" id="IPR055270">
    <property type="entry name" value="Glyco_tran_10_C"/>
</dbReference>
<accession>A0ABM4CTT4</accession>
<evidence type="ECO:0000256" key="2">
    <source>
        <dbReference type="ARBA" id="ARBA00004922"/>
    </source>
</evidence>
<reference evidence="16" key="1">
    <citation type="submission" date="2025-08" db="UniProtKB">
        <authorList>
            <consortium name="RefSeq"/>
        </authorList>
    </citation>
    <scope>IDENTIFICATION</scope>
</reference>
<feature type="transmembrane region" description="Helical" evidence="12">
    <location>
        <begin position="28"/>
        <end position="46"/>
    </location>
</feature>
<dbReference type="InterPro" id="IPR031481">
    <property type="entry name" value="Glyco_tran_10_N"/>
</dbReference>
<dbReference type="RefSeq" id="XP_065665334.1">
    <property type="nucleotide sequence ID" value="XM_065809262.1"/>
</dbReference>
<name>A0ABM4CTT4_HYDVU</name>
<evidence type="ECO:0000313" key="15">
    <source>
        <dbReference type="Proteomes" id="UP001652625"/>
    </source>
</evidence>
<dbReference type="EC" id="2.4.1.-" evidence="12"/>
<keyword evidence="5 12" id="KW-0808">Transferase</keyword>
<keyword evidence="9 12" id="KW-0333">Golgi apparatus</keyword>
<evidence type="ECO:0000259" key="13">
    <source>
        <dbReference type="Pfam" id="PF00852"/>
    </source>
</evidence>
<dbReference type="InterPro" id="IPR038577">
    <property type="entry name" value="GT10-like_C_sf"/>
</dbReference>
<comment type="similarity">
    <text evidence="3 12">Belongs to the glycosyltransferase 10 family.</text>
</comment>
<evidence type="ECO:0000313" key="16">
    <source>
        <dbReference type="RefSeq" id="XP_065665334.1"/>
    </source>
</evidence>
<evidence type="ECO:0000259" key="14">
    <source>
        <dbReference type="Pfam" id="PF17039"/>
    </source>
</evidence>
<evidence type="ECO:0000256" key="9">
    <source>
        <dbReference type="ARBA" id="ARBA00023034"/>
    </source>
</evidence>
<feature type="domain" description="Fucosyltransferase C-terminal" evidence="13">
    <location>
        <begin position="208"/>
        <end position="386"/>
    </location>
</feature>